<protein>
    <submittedName>
        <fullName evidence="1">Uncharacterized protein</fullName>
    </submittedName>
</protein>
<sequence>MRELFNIELSKHAINQMRERNISIVLVRETVEEPDRIIIQRGAGKRLKLFERIIKSIYP</sequence>
<proteinExistence type="predicted"/>
<dbReference type="InterPro" id="IPR025354">
    <property type="entry name" value="DUF4258"/>
</dbReference>
<evidence type="ECO:0000313" key="1">
    <source>
        <dbReference type="EMBL" id="OGF20434.1"/>
    </source>
</evidence>
<reference evidence="1 2" key="1">
    <citation type="journal article" date="2016" name="Nat. Commun.">
        <title>Thousands of microbial genomes shed light on interconnected biogeochemical processes in an aquifer system.</title>
        <authorList>
            <person name="Anantharaman K."/>
            <person name="Brown C.T."/>
            <person name="Hug L.A."/>
            <person name="Sharon I."/>
            <person name="Castelle C.J."/>
            <person name="Probst A.J."/>
            <person name="Thomas B.C."/>
            <person name="Singh A."/>
            <person name="Wilkins M.J."/>
            <person name="Karaoz U."/>
            <person name="Brodie E.L."/>
            <person name="Williams K.H."/>
            <person name="Hubbard S.S."/>
            <person name="Banfield J.F."/>
        </authorList>
    </citation>
    <scope>NUCLEOTIDE SEQUENCE [LARGE SCALE GENOMIC DNA]</scope>
</reference>
<dbReference type="EMBL" id="MFFS01000084">
    <property type="protein sequence ID" value="OGF20434.1"/>
    <property type="molecule type" value="Genomic_DNA"/>
</dbReference>
<accession>A0A1F5S189</accession>
<dbReference type="STRING" id="1797985.A2Y83_04770"/>
<dbReference type="Pfam" id="PF14076">
    <property type="entry name" value="DUF4258"/>
    <property type="match status" value="1"/>
</dbReference>
<organism evidence="1 2">
    <name type="scientific">Candidatus Falkowbacteria bacterium RBG_13_39_14</name>
    <dbReference type="NCBI Taxonomy" id="1797985"/>
    <lineage>
        <taxon>Bacteria</taxon>
        <taxon>Candidatus Falkowiibacteriota</taxon>
    </lineage>
</organism>
<evidence type="ECO:0000313" key="2">
    <source>
        <dbReference type="Proteomes" id="UP000178323"/>
    </source>
</evidence>
<name>A0A1F5S189_9BACT</name>
<gene>
    <name evidence="1" type="ORF">A2Y83_04770</name>
</gene>
<dbReference type="AlphaFoldDB" id="A0A1F5S189"/>
<comment type="caution">
    <text evidence="1">The sequence shown here is derived from an EMBL/GenBank/DDBJ whole genome shotgun (WGS) entry which is preliminary data.</text>
</comment>
<dbReference type="Proteomes" id="UP000178323">
    <property type="component" value="Unassembled WGS sequence"/>
</dbReference>